<dbReference type="GO" id="GO:0033084">
    <property type="term" value="P:regulation of immature T cell proliferation in thymus"/>
    <property type="evidence" value="ECO:0007669"/>
    <property type="project" value="Ensembl"/>
</dbReference>
<feature type="transmembrane region" description="Helical" evidence="2">
    <location>
        <begin position="158"/>
        <end position="183"/>
    </location>
</feature>
<keyword evidence="2" id="KW-0812">Transmembrane</keyword>
<protein>
    <submittedName>
        <fullName evidence="5">TNF receptor superfamily member 9</fullName>
    </submittedName>
</protein>
<reference evidence="5" key="2">
    <citation type="submission" date="2025-09" db="UniProtKB">
        <authorList>
            <consortium name="Ensembl"/>
        </authorList>
    </citation>
    <scope>IDENTIFICATION</scope>
</reference>
<feature type="domain" description="TNFR-Cys" evidence="4">
    <location>
        <begin position="23"/>
        <end position="61"/>
    </location>
</feature>
<dbReference type="PANTHER" id="PTHR47139">
    <property type="entry name" value="TUMOR NECROSIS FACTOR RECEPTOR SUPERFAMILY MEMBER 9"/>
    <property type="match status" value="1"/>
</dbReference>
<dbReference type="InterPro" id="IPR009030">
    <property type="entry name" value="Growth_fac_rcpt_cys_sf"/>
</dbReference>
<dbReference type="SUPFAM" id="SSF57184">
    <property type="entry name" value="Growth factor receptor domain"/>
    <property type="match status" value="1"/>
</dbReference>
<accession>A0A8C5WS37</accession>
<dbReference type="GO" id="GO:0038023">
    <property type="term" value="F:signaling receptor activity"/>
    <property type="evidence" value="ECO:0007669"/>
    <property type="project" value="Ensembl"/>
</dbReference>
<organism evidence="5 6">
    <name type="scientific">Laticauda laticaudata</name>
    <name type="common">Blue-ringed sea krait</name>
    <name type="synonym">Blue-lipped sea krait</name>
    <dbReference type="NCBI Taxonomy" id="8630"/>
    <lineage>
        <taxon>Eukaryota</taxon>
        <taxon>Metazoa</taxon>
        <taxon>Chordata</taxon>
        <taxon>Craniata</taxon>
        <taxon>Vertebrata</taxon>
        <taxon>Euteleostomi</taxon>
        <taxon>Lepidosauria</taxon>
        <taxon>Squamata</taxon>
        <taxon>Bifurcata</taxon>
        <taxon>Unidentata</taxon>
        <taxon>Episquamata</taxon>
        <taxon>Toxicofera</taxon>
        <taxon>Serpentes</taxon>
        <taxon>Colubroidea</taxon>
        <taxon>Elapidae</taxon>
        <taxon>Laticaudinae</taxon>
        <taxon>Laticauda</taxon>
    </lineage>
</organism>
<evidence type="ECO:0000313" key="5">
    <source>
        <dbReference type="Ensembl" id="ENSLLTP00000008854.1"/>
    </source>
</evidence>
<dbReference type="Ensembl" id="ENSLLTT00000009191.1">
    <property type="protein sequence ID" value="ENSLLTP00000008854.1"/>
    <property type="gene ID" value="ENSLLTG00000006782.1"/>
</dbReference>
<keyword evidence="2" id="KW-0472">Membrane</keyword>
<evidence type="ECO:0000313" key="6">
    <source>
        <dbReference type="Proteomes" id="UP000694406"/>
    </source>
</evidence>
<dbReference type="PANTHER" id="PTHR47139:SF1">
    <property type="entry name" value="TUMOR NECROSIS FACTOR RECEPTOR SUPERFAMILY MEMBER 9"/>
    <property type="match status" value="1"/>
</dbReference>
<dbReference type="SMART" id="SM00208">
    <property type="entry name" value="TNFR"/>
    <property type="match status" value="2"/>
</dbReference>
<keyword evidence="6" id="KW-1185">Reference proteome</keyword>
<proteinExistence type="predicted"/>
<keyword evidence="2" id="KW-1133">Transmembrane helix</keyword>
<evidence type="ECO:0000256" key="1">
    <source>
        <dbReference type="PROSITE-ProRule" id="PRU00206"/>
    </source>
</evidence>
<gene>
    <name evidence="5" type="primary">TNFRSF9</name>
</gene>
<dbReference type="Gene3D" id="2.10.50.10">
    <property type="entry name" value="Tumor Necrosis Factor Receptor, subunit A, domain 2"/>
    <property type="match status" value="2"/>
</dbReference>
<evidence type="ECO:0000256" key="2">
    <source>
        <dbReference type="SAM" id="Phobius"/>
    </source>
</evidence>
<dbReference type="Pfam" id="PF00020">
    <property type="entry name" value="TNFR_c6"/>
    <property type="match status" value="2"/>
</dbReference>
<feature type="disulfide bond" evidence="1">
    <location>
        <begin position="43"/>
        <end position="61"/>
    </location>
</feature>
<dbReference type="GeneTree" id="ENSGT00730000111279"/>
<sequence>MERPFCALLLLLLLRTGVFCKGSCPHGTYRPAESESCRQCSVCDRTLVYKQKCTATSNAICECAPGYSCGKNCEACKCGLGQQRTIAGCYSCPEKTFNDRHTGECRPWRKCPGGKVQEPGTKKKDVVCWTQSEVPTSQPSTSLSVFSTKVSSEGGNQLILISSAFVITILLFAACMVLAYFFLRSWIRKKFLKPFHGQLAQEVDECTYRYPEEEEGGSCEAPASLRGDLLEKFYSQDV</sequence>
<feature type="disulfide bond" evidence="1">
    <location>
        <begin position="40"/>
        <end position="53"/>
    </location>
</feature>
<dbReference type="AlphaFoldDB" id="A0A8C5WS37"/>
<dbReference type="Proteomes" id="UP000694406">
    <property type="component" value="Unplaced"/>
</dbReference>
<dbReference type="InterPro" id="IPR001368">
    <property type="entry name" value="TNFR/NGFR_Cys_rich_reg"/>
</dbReference>
<dbReference type="PROSITE" id="PS50050">
    <property type="entry name" value="TNFR_NGFR_2"/>
    <property type="match status" value="1"/>
</dbReference>
<feature type="chain" id="PRO_5034436403" evidence="3">
    <location>
        <begin position="21"/>
        <end position="238"/>
    </location>
</feature>
<evidence type="ECO:0000259" key="4">
    <source>
        <dbReference type="PROSITE" id="PS50050"/>
    </source>
</evidence>
<keyword evidence="1" id="KW-1015">Disulfide bond</keyword>
<comment type="caution">
    <text evidence="1">Lacks conserved residue(s) required for the propagation of feature annotation.</text>
</comment>
<name>A0A8C5WS37_LATLA</name>
<feature type="repeat" description="TNFR-Cys" evidence="1">
    <location>
        <begin position="23"/>
        <end position="61"/>
    </location>
</feature>
<feature type="signal peptide" evidence="3">
    <location>
        <begin position="1"/>
        <end position="20"/>
    </location>
</feature>
<reference evidence="5" key="1">
    <citation type="submission" date="2025-08" db="UniProtKB">
        <authorList>
            <consortium name="Ensembl"/>
        </authorList>
    </citation>
    <scope>IDENTIFICATION</scope>
</reference>
<evidence type="ECO:0000256" key="3">
    <source>
        <dbReference type="SAM" id="SignalP"/>
    </source>
</evidence>
<keyword evidence="3" id="KW-0732">Signal</keyword>